<name>A0A2V1E2Q5_9PLEO</name>
<dbReference type="AlphaFoldDB" id="A0A2V1E2Q5"/>
<dbReference type="EMBL" id="KZ805318">
    <property type="protein sequence ID" value="PVI04808.1"/>
    <property type="molecule type" value="Genomic_DNA"/>
</dbReference>
<protein>
    <submittedName>
        <fullName evidence="2">Uncharacterized protein</fullName>
    </submittedName>
</protein>
<keyword evidence="3" id="KW-1185">Reference proteome</keyword>
<organism evidence="2 3">
    <name type="scientific">Periconia macrospinosa</name>
    <dbReference type="NCBI Taxonomy" id="97972"/>
    <lineage>
        <taxon>Eukaryota</taxon>
        <taxon>Fungi</taxon>
        <taxon>Dikarya</taxon>
        <taxon>Ascomycota</taxon>
        <taxon>Pezizomycotina</taxon>
        <taxon>Dothideomycetes</taxon>
        <taxon>Pleosporomycetidae</taxon>
        <taxon>Pleosporales</taxon>
        <taxon>Massarineae</taxon>
        <taxon>Periconiaceae</taxon>
        <taxon>Periconia</taxon>
    </lineage>
</organism>
<evidence type="ECO:0000313" key="2">
    <source>
        <dbReference type="EMBL" id="PVI04808.1"/>
    </source>
</evidence>
<evidence type="ECO:0000256" key="1">
    <source>
        <dbReference type="SAM" id="MobiDB-lite"/>
    </source>
</evidence>
<reference evidence="2 3" key="1">
    <citation type="journal article" date="2018" name="Sci. Rep.">
        <title>Comparative genomics provides insights into the lifestyle and reveals functional heterogeneity of dark septate endophytic fungi.</title>
        <authorList>
            <person name="Knapp D.G."/>
            <person name="Nemeth J.B."/>
            <person name="Barry K."/>
            <person name="Hainaut M."/>
            <person name="Henrissat B."/>
            <person name="Johnson J."/>
            <person name="Kuo A."/>
            <person name="Lim J.H.P."/>
            <person name="Lipzen A."/>
            <person name="Nolan M."/>
            <person name="Ohm R.A."/>
            <person name="Tamas L."/>
            <person name="Grigoriev I.V."/>
            <person name="Spatafora J.W."/>
            <person name="Nagy L.G."/>
            <person name="Kovacs G.M."/>
        </authorList>
    </citation>
    <scope>NUCLEOTIDE SEQUENCE [LARGE SCALE GENOMIC DNA]</scope>
    <source>
        <strain evidence="2 3">DSE2036</strain>
    </source>
</reference>
<dbReference type="Proteomes" id="UP000244855">
    <property type="component" value="Unassembled WGS sequence"/>
</dbReference>
<sequence>MDPSIKPEETPPQVATQDQKPTIDLCSIDKDGKMSRFHLLSCGHIVAIFGANWACGLNCMRATQPPFQDSIGCEICLGLPMSSFYMSTRDYSLRHALAMTGHVITSWAGHDYTEFDMATLHHPLADPKSTHRLSCNHLVDCGAPRDCGANCNREPPCPGFAGSEENHQSDAIICRECVSRADLVYSRYLSVPGGLVRERVAQHGILGSANSSTHTTQNGADTPQYALAAGAPQGSVTESNANSTSSGAFAENALQNTTTTTPPRPPQVSMMMAPTKEPKEAMKTPQIINEPPGRFPVHTRLFDRNRCSHSSITSSRANTLVTLADILVRAQLYKHIPRRRPFAPPTAYLLLLLSPAKNFKPDLLSGQLRPTPQLQVQALPKTEISYR</sequence>
<gene>
    <name evidence="2" type="ORF">DM02DRAFT_725505</name>
</gene>
<feature type="region of interest" description="Disordered" evidence="1">
    <location>
        <begin position="1"/>
        <end position="20"/>
    </location>
</feature>
<accession>A0A2V1E2Q5</accession>
<evidence type="ECO:0000313" key="3">
    <source>
        <dbReference type="Proteomes" id="UP000244855"/>
    </source>
</evidence>
<dbReference type="OrthoDB" id="3690919at2759"/>
<proteinExistence type="predicted"/>